<evidence type="ECO:0000313" key="2">
    <source>
        <dbReference type="Proteomes" id="UP001642360"/>
    </source>
</evidence>
<dbReference type="AlphaFoldDB" id="A0ABC8THZ3"/>
<comment type="caution">
    <text evidence="1">The sequence shown here is derived from an EMBL/GenBank/DDBJ whole genome shotgun (WGS) entry which is preliminary data.</text>
</comment>
<gene>
    <name evidence="1" type="ORF">ILEXP_LOCUS36146</name>
</gene>
<protein>
    <submittedName>
        <fullName evidence="1">Uncharacterized protein</fullName>
    </submittedName>
</protein>
<organism evidence="1 2">
    <name type="scientific">Ilex paraguariensis</name>
    <name type="common">yerba mate</name>
    <dbReference type="NCBI Taxonomy" id="185542"/>
    <lineage>
        <taxon>Eukaryota</taxon>
        <taxon>Viridiplantae</taxon>
        <taxon>Streptophyta</taxon>
        <taxon>Embryophyta</taxon>
        <taxon>Tracheophyta</taxon>
        <taxon>Spermatophyta</taxon>
        <taxon>Magnoliopsida</taxon>
        <taxon>eudicotyledons</taxon>
        <taxon>Gunneridae</taxon>
        <taxon>Pentapetalae</taxon>
        <taxon>asterids</taxon>
        <taxon>campanulids</taxon>
        <taxon>Aquifoliales</taxon>
        <taxon>Aquifoliaceae</taxon>
        <taxon>Ilex</taxon>
    </lineage>
</organism>
<name>A0ABC8THZ3_9AQUA</name>
<accession>A0ABC8THZ3</accession>
<sequence>MEEGKAFCNGGEGWTCTITKTDASQAGKPFSKCGGSCTCVTDASVNQVLNLEQTLESSAGKEFCKCGEGWKCVISKTEGPEAGNNFFECGEGCVCVIDETNSVKIECL</sequence>
<keyword evidence="2" id="KW-1185">Reference proteome</keyword>
<evidence type="ECO:0000313" key="1">
    <source>
        <dbReference type="EMBL" id="CAK9166903.1"/>
    </source>
</evidence>
<dbReference type="Proteomes" id="UP001642360">
    <property type="component" value="Unassembled WGS sequence"/>
</dbReference>
<reference evidence="1 2" key="1">
    <citation type="submission" date="2024-02" db="EMBL/GenBank/DDBJ databases">
        <authorList>
            <person name="Vignale AGUSTIN F."/>
            <person name="Sosa J E."/>
            <person name="Modenutti C."/>
        </authorList>
    </citation>
    <scope>NUCLEOTIDE SEQUENCE [LARGE SCALE GENOMIC DNA]</scope>
</reference>
<proteinExistence type="predicted"/>
<dbReference type="EMBL" id="CAUOFW020004713">
    <property type="protein sequence ID" value="CAK9166903.1"/>
    <property type="molecule type" value="Genomic_DNA"/>
</dbReference>